<evidence type="ECO:0000313" key="1">
    <source>
        <dbReference type="EMBL" id="MBO1884835.1"/>
    </source>
</evidence>
<gene>
    <name evidence="1" type="ORF">J4N46_10535</name>
</gene>
<dbReference type="RefSeq" id="WP_208059249.1">
    <property type="nucleotide sequence ID" value="NZ_JAGDYP010000008.1"/>
</dbReference>
<comment type="caution">
    <text evidence="1">The sequence shown here is derived from an EMBL/GenBank/DDBJ whole genome shotgun (WGS) entry which is preliminary data.</text>
</comment>
<proteinExistence type="predicted"/>
<name>A0ABS3PZS1_9FLAO</name>
<dbReference type="EMBL" id="JAGDYP010000008">
    <property type="protein sequence ID" value="MBO1884835.1"/>
    <property type="molecule type" value="Genomic_DNA"/>
</dbReference>
<dbReference type="Proteomes" id="UP000681610">
    <property type="component" value="Unassembled WGS sequence"/>
</dbReference>
<reference evidence="1 2" key="1">
    <citation type="submission" date="2021-03" db="EMBL/GenBank/DDBJ databases">
        <title>Isolation and description of Capnocytophaga bilenii sp. nov., a novel Capnocytophaga species, isolated from a gingivitis subject.</title>
        <authorList>
            <person name="Antezack A."/>
            <person name="Monnet-Corti V."/>
            <person name="La Scola B."/>
        </authorList>
    </citation>
    <scope>NUCLEOTIDE SEQUENCE [LARGE SCALE GENOMIC DNA]</scope>
    <source>
        <strain evidence="1 2">Marseille-Q4570</strain>
    </source>
</reference>
<keyword evidence="2" id="KW-1185">Reference proteome</keyword>
<organism evidence="1 2">
    <name type="scientific">Capnocytophaga bilenii</name>
    <dbReference type="NCBI Taxonomy" id="2819369"/>
    <lineage>
        <taxon>Bacteria</taxon>
        <taxon>Pseudomonadati</taxon>
        <taxon>Bacteroidota</taxon>
        <taxon>Flavobacteriia</taxon>
        <taxon>Flavobacteriales</taxon>
        <taxon>Flavobacteriaceae</taxon>
        <taxon>Capnocytophaga</taxon>
    </lineage>
</organism>
<sequence>MKVLNYVKTKKQLYELYLHQYSEKKIRTYINDIIAQYRPNEDKSKIISLQEFLTFVELYGKPKGYALSDELEEELKNQKLKV</sequence>
<accession>A0ABS3PZS1</accession>
<protein>
    <submittedName>
        <fullName evidence="1">Uncharacterized protein</fullName>
    </submittedName>
</protein>
<evidence type="ECO:0000313" key="2">
    <source>
        <dbReference type="Proteomes" id="UP000681610"/>
    </source>
</evidence>